<keyword evidence="2" id="KW-1185">Reference proteome</keyword>
<accession>A0A142F1L0</accession>
<dbReference type="KEGG" id="vg:40070711"/>
<protein>
    <submittedName>
        <fullName evidence="1">Uncharacterized protein</fullName>
    </submittedName>
</protein>
<name>A0A142F1L0_9CAUD</name>
<dbReference type="OrthoDB" id="40163at10239"/>
<dbReference type="Proteomes" id="UP000224134">
    <property type="component" value="Segment"/>
</dbReference>
<evidence type="ECO:0000313" key="1">
    <source>
        <dbReference type="EMBL" id="AMQ66667.1"/>
    </source>
</evidence>
<proteinExistence type="predicted"/>
<dbReference type="EMBL" id="KU665491">
    <property type="protein sequence ID" value="AMQ66667.1"/>
    <property type="molecule type" value="Genomic_DNA"/>
</dbReference>
<sequence length="57" mass="6366">MAIVNASTVYYVPIIHNNGERVEGIVFKSMVASYDEAVKWMDKNLHPEWSVVKGGGQ</sequence>
<dbReference type="GeneID" id="40070711"/>
<evidence type="ECO:0000313" key="2">
    <source>
        <dbReference type="Proteomes" id="UP000224134"/>
    </source>
</evidence>
<organism evidence="1 2">
    <name type="scientific">Bacillus phage Mgbh1</name>
    <dbReference type="NCBI Taxonomy" id="1796993"/>
    <lineage>
        <taxon>Viruses</taxon>
        <taxon>Duplodnaviria</taxon>
        <taxon>Heunggongvirae</taxon>
        <taxon>Uroviricota</taxon>
        <taxon>Caudoviricetes</taxon>
        <taxon>Magadivirus</taxon>
        <taxon>Magadivirus Mgbh1</taxon>
    </lineage>
</organism>
<reference evidence="1 2" key="1">
    <citation type="submission" date="2016-02" db="EMBL/GenBank/DDBJ databases">
        <title>Isolation and characterization of bacteriophages from East Africa Rift Valley soda lakes.</title>
        <authorList>
            <person name="van Zyl L.J."/>
            <person name="Nemavhulani S."/>
            <person name="Cowan D.A."/>
            <person name="Trindade M.I."/>
        </authorList>
    </citation>
    <scope>NUCLEOTIDE SEQUENCE [LARGE SCALE GENOMIC DNA]</scope>
</reference>
<dbReference type="RefSeq" id="YP_009595153.1">
    <property type="nucleotide sequence ID" value="NC_041879.1"/>
</dbReference>